<dbReference type="AlphaFoldDB" id="A0A8S3X819"/>
<feature type="region of interest" description="Disordered" evidence="2">
    <location>
        <begin position="347"/>
        <end position="464"/>
    </location>
</feature>
<proteinExistence type="predicted"/>
<feature type="coiled-coil region" evidence="1">
    <location>
        <begin position="41"/>
        <end position="109"/>
    </location>
</feature>
<evidence type="ECO:0000256" key="2">
    <source>
        <dbReference type="SAM" id="MobiDB-lite"/>
    </source>
</evidence>
<reference evidence="4" key="1">
    <citation type="submission" date="2021-04" db="EMBL/GenBank/DDBJ databases">
        <authorList>
            <person name="Tunstrom K."/>
        </authorList>
    </citation>
    <scope>NUCLEOTIDE SEQUENCE</scope>
</reference>
<feature type="region of interest" description="Disordered" evidence="2">
    <location>
        <begin position="583"/>
        <end position="632"/>
    </location>
</feature>
<evidence type="ECO:0000259" key="3">
    <source>
        <dbReference type="PROSITE" id="PS50195"/>
    </source>
</evidence>
<comment type="caution">
    <text evidence="4">The sequence shown here is derived from an EMBL/GenBank/DDBJ whole genome shotgun (WGS) entry which is preliminary data.</text>
</comment>
<feature type="compositionally biased region" description="Low complexity" evidence="2">
    <location>
        <begin position="347"/>
        <end position="361"/>
    </location>
</feature>
<feature type="domain" description="PX" evidence="3">
    <location>
        <begin position="642"/>
        <end position="760"/>
    </location>
</feature>
<feature type="compositionally biased region" description="Basic and acidic residues" evidence="2">
    <location>
        <begin position="453"/>
        <end position="464"/>
    </location>
</feature>
<organism evidence="4 5">
    <name type="scientific">Parnassius apollo</name>
    <name type="common">Apollo butterfly</name>
    <name type="synonym">Papilio apollo</name>
    <dbReference type="NCBI Taxonomy" id="110799"/>
    <lineage>
        <taxon>Eukaryota</taxon>
        <taxon>Metazoa</taxon>
        <taxon>Ecdysozoa</taxon>
        <taxon>Arthropoda</taxon>
        <taxon>Hexapoda</taxon>
        <taxon>Insecta</taxon>
        <taxon>Pterygota</taxon>
        <taxon>Neoptera</taxon>
        <taxon>Endopterygota</taxon>
        <taxon>Lepidoptera</taxon>
        <taxon>Glossata</taxon>
        <taxon>Ditrysia</taxon>
        <taxon>Papilionoidea</taxon>
        <taxon>Papilionidae</taxon>
        <taxon>Parnassiinae</taxon>
        <taxon>Parnassini</taxon>
        <taxon>Parnassius</taxon>
        <taxon>Parnassius</taxon>
    </lineage>
</organism>
<feature type="compositionally biased region" description="Polar residues" evidence="2">
    <location>
        <begin position="379"/>
        <end position="393"/>
    </location>
</feature>
<evidence type="ECO:0000256" key="1">
    <source>
        <dbReference type="SAM" id="Coils"/>
    </source>
</evidence>
<keyword evidence="1" id="KW-0175">Coiled coil</keyword>
<dbReference type="EMBL" id="CAJQZP010000975">
    <property type="protein sequence ID" value="CAG5004375.1"/>
    <property type="molecule type" value="Genomic_DNA"/>
</dbReference>
<dbReference type="GO" id="GO:0035091">
    <property type="term" value="F:phosphatidylinositol binding"/>
    <property type="evidence" value="ECO:0007669"/>
    <property type="project" value="InterPro"/>
</dbReference>
<gene>
    <name evidence="4" type="ORF">PAPOLLO_LOCUS14379</name>
</gene>
<evidence type="ECO:0000313" key="4">
    <source>
        <dbReference type="EMBL" id="CAG5004375.1"/>
    </source>
</evidence>
<dbReference type="Proteomes" id="UP000691718">
    <property type="component" value="Unassembled WGS sequence"/>
</dbReference>
<sequence length="800" mass="90859">MFRYNDPAEAAKLRQEGSASVMNLSRLSLLSWSTTDLAASTENLNTTLSDLESEIKCERIEAQRAELERERQQFLLQQQERQRRWHEEKEQLLQAQKKLDEERTAMEREYASACRRLSGDWRALERGWALRRRALRCRQRELAARAYRHAAAECAARAHIEKEEAVISNLREQVGGKKQELKTSVENSIKKLLAKGCRLDESTTPSPDSPASETSTESLMHLLQQCEPNTANSIKDTVDRHKRELEDLEQELQRRVARVASHRVKVERLQRELATLGAQRRGLAAVEPENDSDTPPPTPDGMKRSKSELVLRRPHRDSLTPDLLDDVDPLSAAERELFRSKKLSLSLSLDPLPSPNLALPSDETFHTASSSPKPLPGDSSPTSPTYTLSATDSAQDEGLRPRFKLGPAPPDDSDDMSSTEDYSKPRIVEGQSSSSVERSPEERHQRTKYRKRIPGERAERGARRRQVTEAEALRAMQRLCARIADQKLLVISSLENDCSKDELHAQIAVLQDLQKKYVRLEMALQYSFFDNQPNRRPIMVTPIQETPSLTLSESDMQVATEPALEQEQTFDDPLLHRLKETEAEASDNVSTSNDELPCESSWSDPLRSRRDSAAEPQRNSVSAPVPLHDPTITPGLTHPIDFSEVVSIPGWVVRGAGAGTHHEYEVRVWLGPHCHWQLLRRYRRFRELYLAMRRQYGHKVASIPFPGRALWSSEALARARRPQLEAFLRRLLAACARDSRCPLHAAPLTRDALVAFSPFFRKVRIALSHSLTVDRLQLHAPAAGRVRARLTLKREETRRL</sequence>
<accession>A0A8S3X819</accession>
<dbReference type="PROSITE" id="PS50195">
    <property type="entry name" value="PX"/>
    <property type="match status" value="1"/>
</dbReference>
<keyword evidence="5" id="KW-1185">Reference proteome</keyword>
<feature type="compositionally biased region" description="Basic and acidic residues" evidence="2">
    <location>
        <begin position="301"/>
        <end position="319"/>
    </location>
</feature>
<feature type="region of interest" description="Disordered" evidence="2">
    <location>
        <begin position="280"/>
        <end position="325"/>
    </location>
</feature>
<protein>
    <submittedName>
        <fullName evidence="4">(apollo) hypothetical protein</fullName>
    </submittedName>
</protein>
<feature type="region of interest" description="Disordered" evidence="2">
    <location>
        <begin position="196"/>
        <end position="217"/>
    </location>
</feature>
<dbReference type="InterPro" id="IPR001683">
    <property type="entry name" value="PX_dom"/>
</dbReference>
<name>A0A8S3X819_PARAO</name>
<evidence type="ECO:0000313" key="5">
    <source>
        <dbReference type="Proteomes" id="UP000691718"/>
    </source>
</evidence>
<feature type="compositionally biased region" description="Polar residues" evidence="2">
    <location>
        <begin position="202"/>
        <end position="217"/>
    </location>
</feature>
<dbReference type="OrthoDB" id="3176171at2759"/>
<dbReference type="Pfam" id="PF00787">
    <property type="entry name" value="PX"/>
    <property type="match status" value="1"/>
</dbReference>
<feature type="coiled-coil region" evidence="1">
    <location>
        <begin position="231"/>
        <end position="279"/>
    </location>
</feature>